<evidence type="ECO:0000313" key="3">
    <source>
        <dbReference type="Proteomes" id="UP000507470"/>
    </source>
</evidence>
<dbReference type="AlphaFoldDB" id="A0A6J8C012"/>
<reference evidence="2 3" key="1">
    <citation type="submission" date="2020-06" db="EMBL/GenBank/DDBJ databases">
        <authorList>
            <person name="Li R."/>
            <person name="Bekaert M."/>
        </authorList>
    </citation>
    <scope>NUCLEOTIDE SEQUENCE [LARGE SCALE GENOMIC DNA]</scope>
    <source>
        <strain evidence="3">wild</strain>
    </source>
</reference>
<name>A0A6J8C012_MYTCO</name>
<feature type="region of interest" description="Disordered" evidence="1">
    <location>
        <begin position="286"/>
        <end position="305"/>
    </location>
</feature>
<evidence type="ECO:0000256" key="1">
    <source>
        <dbReference type="SAM" id="MobiDB-lite"/>
    </source>
</evidence>
<keyword evidence="3" id="KW-1185">Reference proteome</keyword>
<feature type="region of interest" description="Disordered" evidence="1">
    <location>
        <begin position="32"/>
        <end position="62"/>
    </location>
</feature>
<evidence type="ECO:0000313" key="2">
    <source>
        <dbReference type="EMBL" id="CAC5388369.1"/>
    </source>
</evidence>
<organism evidence="2 3">
    <name type="scientific">Mytilus coruscus</name>
    <name type="common">Sea mussel</name>
    <dbReference type="NCBI Taxonomy" id="42192"/>
    <lineage>
        <taxon>Eukaryota</taxon>
        <taxon>Metazoa</taxon>
        <taxon>Spiralia</taxon>
        <taxon>Lophotrochozoa</taxon>
        <taxon>Mollusca</taxon>
        <taxon>Bivalvia</taxon>
        <taxon>Autobranchia</taxon>
        <taxon>Pteriomorphia</taxon>
        <taxon>Mytilida</taxon>
        <taxon>Mytiloidea</taxon>
        <taxon>Mytilidae</taxon>
        <taxon>Mytilinae</taxon>
        <taxon>Mytilus</taxon>
    </lineage>
</organism>
<protein>
    <submittedName>
        <fullName evidence="2">Uncharacterized protein</fullName>
    </submittedName>
</protein>
<feature type="compositionally biased region" description="Polar residues" evidence="1">
    <location>
        <begin position="38"/>
        <end position="51"/>
    </location>
</feature>
<dbReference type="EMBL" id="CACVKT020004159">
    <property type="protein sequence ID" value="CAC5388369.1"/>
    <property type="molecule type" value="Genomic_DNA"/>
</dbReference>
<proteinExistence type="predicted"/>
<accession>A0A6J8C012</accession>
<dbReference type="Proteomes" id="UP000507470">
    <property type="component" value="Unassembled WGS sequence"/>
</dbReference>
<dbReference type="OrthoDB" id="10456215at2759"/>
<gene>
    <name evidence="2" type="ORF">MCOR_23638</name>
</gene>
<sequence>MKQSTVLPNIPYEHFTSSGEMGNFKFTATLGKNKNDDTSSIQSKSNTTPMGTNDELFSDTKTSTGVTTNFEYTQDDTSVFERSTKIKKSNHEENFGPTTLDTSQKTQTISEMNQSTVLQNLLHKHVTSSGEEGNFKTTATLVRYKNDDTSSESSNYNTKPMGTNNLLLNDTKTFIGVTTSLEHPQDETSVPFFEQNTKIKKQENEENFDQTTLETNVKSQTRSEMKQSTILPNIPFKHFTSSVEMENFKFTATLGKNKNEDTSSIPSNSNTTLTGTNNELFSDTKTSMGQNPKIQKSKHDENFGPTALDTSHKPHQTTSEMKQSTVLQNFLPKHVTSSGIEGYFITTATLVINKNNETSSINKTTLTGTNNELFSDTKTSVGVTTSFEHTQDDTSVPFVEENTKINKSKNVENSARGPTTFETSHETRTTLEMKESTLLPNILSKHFTSFGEKGDAKATVQLGINNNVDTSSIPSINNTTPMNKNYSATPKHPWKLLQALNTHKTISVFHF</sequence>